<proteinExistence type="predicted"/>
<reference evidence="1 2" key="1">
    <citation type="submission" date="2017-04" db="EMBL/GenBank/DDBJ databases">
        <authorList>
            <person name="Afonso C.L."/>
            <person name="Miller P.J."/>
            <person name="Scott M.A."/>
            <person name="Spackman E."/>
            <person name="Goraichik I."/>
            <person name="Dimitrov K.M."/>
            <person name="Suarez D.L."/>
            <person name="Swayne D.E."/>
        </authorList>
    </citation>
    <scope>NUCLEOTIDE SEQUENCE [LARGE SCALE GENOMIC DNA]</scope>
    <source>
        <strain evidence="1 2">ToBE</strain>
    </source>
</reference>
<evidence type="ECO:0000313" key="2">
    <source>
        <dbReference type="Proteomes" id="UP000192569"/>
    </source>
</evidence>
<protein>
    <submittedName>
        <fullName evidence="1">4Fe-4S ferredoxin iron-sulfur binding domain-containing protein</fullName>
    </submittedName>
</protein>
<gene>
    <name evidence="1" type="ORF">SAMN00808754_2855</name>
</gene>
<dbReference type="EMBL" id="LT838272">
    <property type="protein sequence ID" value="SMB99331.1"/>
    <property type="molecule type" value="Genomic_DNA"/>
</dbReference>
<dbReference type="RefSeq" id="WP_231967805.1">
    <property type="nucleotide sequence ID" value="NZ_LT838272.1"/>
</dbReference>
<dbReference type="Proteomes" id="UP000192569">
    <property type="component" value="Chromosome I"/>
</dbReference>
<dbReference type="PANTHER" id="PTHR42827">
    <property type="entry name" value="IRON-SULFUR CLUSTER-BINDING PROTEIN-RELATED"/>
    <property type="match status" value="1"/>
</dbReference>
<dbReference type="PANTHER" id="PTHR42827:SF1">
    <property type="entry name" value="IRON-SULFUR CLUSTER-BINDING PROTEIN"/>
    <property type="match status" value="1"/>
</dbReference>
<organism evidence="1 2">
    <name type="scientific">Thermanaeromonas toyohensis ToBE</name>
    <dbReference type="NCBI Taxonomy" id="698762"/>
    <lineage>
        <taxon>Bacteria</taxon>
        <taxon>Bacillati</taxon>
        <taxon>Bacillota</taxon>
        <taxon>Clostridia</taxon>
        <taxon>Neomoorellales</taxon>
        <taxon>Neomoorellaceae</taxon>
        <taxon>Thermanaeromonas</taxon>
    </lineage>
</organism>
<dbReference type="AlphaFoldDB" id="A0A1W1W1S1"/>
<accession>A0A1W1W1S1</accession>
<keyword evidence="2" id="KW-1185">Reference proteome</keyword>
<evidence type="ECO:0000313" key="1">
    <source>
        <dbReference type="EMBL" id="SMB99331.1"/>
    </source>
</evidence>
<name>A0A1W1W1S1_9FIRM</name>
<dbReference type="STRING" id="698762.SAMN00808754_2855"/>
<sequence>MLLANEMVSRKFRLKGDLNMLSQLITRWIIEEVSSAQGVTSYREPVIGFAAAHDPLFPKLKEIATREHLLPSDILPGAQSVVAFFLPFAEEIVIKNRKGEWPAKEWALAYVETNQLIKRICERLKTELRVLGIRSAFAPPTHNFDPVTLSSGWSHKHVAYIAGLGRFGAHHMLITPKGCAGRIGSLVIDAFISPTPRPVEEYCLWFKERGCRVCFASCPIQALNSQGLDKERCYQWLLKVAEAYSDLGLCDVCGKCVTGPCALGLPEG</sequence>